<dbReference type="KEGG" id="mpi:Mpet_0246"/>
<evidence type="ECO:0000256" key="1">
    <source>
        <dbReference type="SAM" id="Phobius"/>
    </source>
</evidence>
<gene>
    <name evidence="2" type="ordered locus">Mpet_0246</name>
</gene>
<dbReference type="STRING" id="679926.Mpet_0246"/>
<dbReference type="Proteomes" id="UP000006565">
    <property type="component" value="Chromosome"/>
</dbReference>
<dbReference type="RefSeq" id="WP_013328203.1">
    <property type="nucleotide sequence ID" value="NC_014507.1"/>
</dbReference>
<proteinExistence type="predicted"/>
<feature type="transmembrane region" description="Helical" evidence="1">
    <location>
        <begin position="7"/>
        <end position="27"/>
    </location>
</feature>
<protein>
    <submittedName>
        <fullName evidence="2">Uncharacterized protein</fullName>
    </submittedName>
</protein>
<dbReference type="OrthoDB" id="111574at2157"/>
<dbReference type="EMBL" id="CP002117">
    <property type="protein sequence ID" value="ADN35024.1"/>
    <property type="molecule type" value="Genomic_DNA"/>
</dbReference>
<dbReference type="HOGENOM" id="CLU_1237931_0_0_2"/>
<sequence length="219" mass="24612" precursor="true">MEQKKVILALGLVAVFIVVISLSAVIFSGGSGQSFVEENPKNAELICDIVGYTNAVEARFNTSESVPEYITEKYGTIYIPPDVMTCDLVEIHDLGLKRDNSTTLKTRIYDAEYDLDYIFLETRVQKNNISVDDYSSIIYDINESELAGAILIDAEYNDGSGLRFYHLEYIFQSQSGDNFVIRISPVQATESAMNSTKPLYIVYSTKDVDHDYRIPLPDL</sequence>
<keyword evidence="1" id="KW-0472">Membrane</keyword>
<name>E1RF76_METP4</name>
<organism evidence="2 3">
    <name type="scientific">Methanolacinia petrolearia (strain DSM 11571 / OCM 486 / SEBR 4847)</name>
    <name type="common">Methanoplanus petrolearius</name>
    <dbReference type="NCBI Taxonomy" id="679926"/>
    <lineage>
        <taxon>Archaea</taxon>
        <taxon>Methanobacteriati</taxon>
        <taxon>Methanobacteriota</taxon>
        <taxon>Stenosarchaea group</taxon>
        <taxon>Methanomicrobia</taxon>
        <taxon>Methanomicrobiales</taxon>
        <taxon>Methanomicrobiaceae</taxon>
        <taxon>Methanolacinia</taxon>
    </lineage>
</organism>
<reference evidence="2 3" key="1">
    <citation type="journal article" date="2010" name="Stand. Genomic Sci.">
        <title>Complete genome sequence of Methanoplanus petrolearius type strain (SEBR 4847).</title>
        <authorList>
            <person name="Brambilla E."/>
            <person name="Djao O.D."/>
            <person name="Daligault H."/>
            <person name="Lapidus A."/>
            <person name="Lucas S."/>
            <person name="Hammon N."/>
            <person name="Nolan M."/>
            <person name="Tice H."/>
            <person name="Cheng J.F."/>
            <person name="Han C."/>
            <person name="Tapia R."/>
            <person name="Goodwin L."/>
            <person name="Pitluck S."/>
            <person name="Liolios K."/>
            <person name="Ivanova N."/>
            <person name="Mavromatis K."/>
            <person name="Mikhailova N."/>
            <person name="Pati A."/>
            <person name="Chen A."/>
            <person name="Palaniappan K."/>
            <person name="Land M."/>
            <person name="Hauser L."/>
            <person name="Chang Y.J."/>
            <person name="Jeffries C.D."/>
            <person name="Rohde M."/>
            <person name="Spring S."/>
            <person name="Sikorski J."/>
            <person name="Goker M."/>
            <person name="Woyke T."/>
            <person name="Bristow J."/>
            <person name="Eisen J.A."/>
            <person name="Markowitz V."/>
            <person name="Hugenholtz P."/>
            <person name="Kyrpides N.C."/>
            <person name="Klenk H.P."/>
        </authorList>
    </citation>
    <scope>NUCLEOTIDE SEQUENCE [LARGE SCALE GENOMIC DNA]</scope>
    <source>
        <strain evidence="3">DSM 11571 / OCM 486 / SEBR 4847</strain>
    </source>
</reference>
<accession>E1RF76</accession>
<evidence type="ECO:0000313" key="2">
    <source>
        <dbReference type="EMBL" id="ADN35024.1"/>
    </source>
</evidence>
<dbReference type="GeneID" id="9742689"/>
<evidence type="ECO:0000313" key="3">
    <source>
        <dbReference type="Proteomes" id="UP000006565"/>
    </source>
</evidence>
<keyword evidence="1" id="KW-0812">Transmembrane</keyword>
<keyword evidence="3" id="KW-1185">Reference proteome</keyword>
<dbReference type="eggNOG" id="arCOG03346">
    <property type="taxonomic scope" value="Archaea"/>
</dbReference>
<keyword evidence="1" id="KW-1133">Transmembrane helix</keyword>
<dbReference type="AlphaFoldDB" id="E1RF76"/>